<keyword evidence="2" id="KW-0547">Nucleotide-binding</keyword>
<dbReference type="InterPro" id="IPR000719">
    <property type="entry name" value="Prot_kinase_dom"/>
</dbReference>
<dbReference type="CDD" id="cd14014">
    <property type="entry name" value="STKc_PknB_like"/>
    <property type="match status" value="1"/>
</dbReference>
<dbReference type="GO" id="GO:0016020">
    <property type="term" value="C:membrane"/>
    <property type="evidence" value="ECO:0007669"/>
    <property type="project" value="TreeGrafter"/>
</dbReference>
<keyword evidence="1" id="KW-0808">Transferase</keyword>
<gene>
    <name evidence="6" type="ORF">EHO51_17560</name>
</gene>
<organism evidence="6 7">
    <name type="scientific">Methylocystis rosea</name>
    <dbReference type="NCBI Taxonomy" id="173366"/>
    <lineage>
        <taxon>Bacteria</taxon>
        <taxon>Pseudomonadati</taxon>
        <taxon>Pseudomonadota</taxon>
        <taxon>Alphaproteobacteria</taxon>
        <taxon>Hyphomicrobiales</taxon>
        <taxon>Methylocystaceae</taxon>
        <taxon>Methylocystis</taxon>
    </lineage>
</organism>
<dbReference type="Pfam" id="PF00069">
    <property type="entry name" value="Pkinase"/>
    <property type="match status" value="1"/>
</dbReference>
<dbReference type="GO" id="GO:0005829">
    <property type="term" value="C:cytosol"/>
    <property type="evidence" value="ECO:0007669"/>
    <property type="project" value="TreeGrafter"/>
</dbReference>
<evidence type="ECO:0000256" key="2">
    <source>
        <dbReference type="ARBA" id="ARBA00022741"/>
    </source>
</evidence>
<dbReference type="InterPro" id="IPR045269">
    <property type="entry name" value="Atg1-like"/>
</dbReference>
<keyword evidence="4" id="KW-0067">ATP-binding</keyword>
<dbReference type="RefSeq" id="WP_124739929.1">
    <property type="nucleotide sequence ID" value="NZ_CP034086.1"/>
</dbReference>
<keyword evidence="3 6" id="KW-0418">Kinase</keyword>
<evidence type="ECO:0000313" key="6">
    <source>
        <dbReference type="EMBL" id="AZG78384.1"/>
    </source>
</evidence>
<dbReference type="GO" id="GO:0004674">
    <property type="term" value="F:protein serine/threonine kinase activity"/>
    <property type="evidence" value="ECO:0007669"/>
    <property type="project" value="UniProtKB-KW"/>
</dbReference>
<dbReference type="Gene3D" id="3.30.200.20">
    <property type="entry name" value="Phosphorylase Kinase, domain 1"/>
    <property type="match status" value="1"/>
</dbReference>
<protein>
    <submittedName>
        <fullName evidence="6">Serine/threonine protein kinase</fullName>
    </submittedName>
</protein>
<proteinExistence type="predicted"/>
<dbReference type="GO" id="GO:0005524">
    <property type="term" value="F:ATP binding"/>
    <property type="evidence" value="ECO:0007669"/>
    <property type="project" value="UniProtKB-KW"/>
</dbReference>
<evidence type="ECO:0000256" key="1">
    <source>
        <dbReference type="ARBA" id="ARBA00022679"/>
    </source>
</evidence>
<dbReference type="PROSITE" id="PS50011">
    <property type="entry name" value="PROTEIN_KINASE_DOM"/>
    <property type="match status" value="1"/>
</dbReference>
<dbReference type="GO" id="GO:0005776">
    <property type="term" value="C:autophagosome"/>
    <property type="evidence" value="ECO:0007669"/>
    <property type="project" value="TreeGrafter"/>
</dbReference>
<evidence type="ECO:0000259" key="5">
    <source>
        <dbReference type="PROSITE" id="PS50011"/>
    </source>
</evidence>
<evidence type="ECO:0000256" key="4">
    <source>
        <dbReference type="ARBA" id="ARBA00022840"/>
    </source>
</evidence>
<dbReference type="KEGG" id="mros:EHO51_17560"/>
<name>A0A3G8MA37_9HYPH</name>
<evidence type="ECO:0000256" key="3">
    <source>
        <dbReference type="ARBA" id="ARBA00022777"/>
    </source>
</evidence>
<dbReference type="InterPro" id="IPR011009">
    <property type="entry name" value="Kinase-like_dom_sf"/>
</dbReference>
<accession>A0A3G8MA37</accession>
<sequence length="350" mass="38427">MTIAGRYTLTGATAAGGMGEIMECVDTHLQRPVIIKRLQKGIEERRLLDEQKALAKLRSKHVVQLYDVVQLTDRRQPETAIVLEFIDGENLQIGSFKPNRNYIHTLWQIACGMRDIHEAGVIHRDIKPNNIRLDREGVIKIIDFGLARSSDAAITRSIIGTPVFMAPELWSDKTISFDASIDVYAFGATALALLSTRPPAELAQQPPQPISLPALSASLPGLSAPTVSLVHRCLARNPARRPRMAEVQFVLQQQLVENQHRALVVFGGVTHHLDRKSRKINVNASTMGSIGVEYNGTEFVVINVTGAVFLNNSPARVGDVVPGCCVITFGNPGQARRFVTFDVSTPEVMP</sequence>
<keyword evidence="6" id="KW-0723">Serine/threonine-protein kinase</keyword>
<dbReference type="PANTHER" id="PTHR24348">
    <property type="entry name" value="SERINE/THREONINE-PROTEIN KINASE UNC-51-RELATED"/>
    <property type="match status" value="1"/>
</dbReference>
<dbReference type="AlphaFoldDB" id="A0A3G8MA37"/>
<dbReference type="SMART" id="SM00220">
    <property type="entry name" value="S_TKc"/>
    <property type="match status" value="1"/>
</dbReference>
<dbReference type="Gene3D" id="1.10.510.10">
    <property type="entry name" value="Transferase(Phosphotransferase) domain 1"/>
    <property type="match status" value="1"/>
</dbReference>
<feature type="domain" description="Protein kinase" evidence="5">
    <location>
        <begin position="7"/>
        <end position="263"/>
    </location>
</feature>
<reference evidence="6 7" key="1">
    <citation type="submission" date="2018-11" db="EMBL/GenBank/DDBJ databases">
        <title>Genome squencing of methanotrophic bacteria isolated from alkaline groundwater in Korea.</title>
        <authorList>
            <person name="Nguyen L.N."/>
        </authorList>
    </citation>
    <scope>NUCLEOTIDE SEQUENCE [LARGE SCALE GENOMIC DNA]</scope>
    <source>
        <strain evidence="6 7">GW6</strain>
    </source>
</reference>
<dbReference type="Proteomes" id="UP000273982">
    <property type="component" value="Chromosome"/>
</dbReference>
<dbReference type="PANTHER" id="PTHR24348:SF22">
    <property type="entry name" value="NON-SPECIFIC SERINE_THREONINE PROTEIN KINASE"/>
    <property type="match status" value="1"/>
</dbReference>
<dbReference type="GO" id="GO:0000407">
    <property type="term" value="C:phagophore assembly site"/>
    <property type="evidence" value="ECO:0007669"/>
    <property type="project" value="TreeGrafter"/>
</dbReference>
<dbReference type="EMBL" id="CP034086">
    <property type="protein sequence ID" value="AZG78384.1"/>
    <property type="molecule type" value="Genomic_DNA"/>
</dbReference>
<evidence type="ECO:0000313" key="7">
    <source>
        <dbReference type="Proteomes" id="UP000273982"/>
    </source>
</evidence>
<dbReference type="SUPFAM" id="SSF56112">
    <property type="entry name" value="Protein kinase-like (PK-like)"/>
    <property type="match status" value="1"/>
</dbReference>